<dbReference type="InterPro" id="IPR029058">
    <property type="entry name" value="AB_hydrolase_fold"/>
</dbReference>
<dbReference type="InterPro" id="IPR022122">
    <property type="entry name" value="DUF3657"/>
</dbReference>
<dbReference type="InterPro" id="IPR007751">
    <property type="entry name" value="DUF676_lipase-like"/>
</dbReference>
<dbReference type="FunFam" id="3.40.50.1820:FF:000102">
    <property type="entry name" value="Putative serine esterase family protein"/>
    <property type="match status" value="1"/>
</dbReference>
<evidence type="ECO:0000259" key="4">
    <source>
        <dbReference type="Pfam" id="PF05057"/>
    </source>
</evidence>
<dbReference type="Pfam" id="PF12394">
    <property type="entry name" value="DUF3657"/>
    <property type="match status" value="1"/>
</dbReference>
<proteinExistence type="inferred from homology"/>
<dbReference type="Pfam" id="PF05057">
    <property type="entry name" value="DUF676"/>
    <property type="match status" value="1"/>
</dbReference>
<dbReference type="Gene3D" id="3.40.50.1820">
    <property type="entry name" value="alpha/beta hydrolase"/>
    <property type="match status" value="1"/>
</dbReference>
<evidence type="ECO:0000313" key="5">
    <source>
        <dbReference type="EMBL" id="KAG5566318.1"/>
    </source>
</evidence>
<comment type="caution">
    <text evidence="5">The sequence shown here is derived from an EMBL/GenBank/DDBJ whole genome shotgun (WGS) entry which is preliminary data.</text>
</comment>
<evidence type="ECO:0000256" key="1">
    <source>
        <dbReference type="ARBA" id="ARBA00007949"/>
    </source>
</evidence>
<evidence type="ECO:0000256" key="3">
    <source>
        <dbReference type="SAM" id="Phobius"/>
    </source>
</evidence>
<reference evidence="5" key="1">
    <citation type="submission" date="2020-08" db="EMBL/GenBank/DDBJ databases">
        <title>Plant Genome Project.</title>
        <authorList>
            <person name="Zhang R.-G."/>
        </authorList>
    </citation>
    <scope>NUCLEOTIDE SEQUENCE</scope>
    <source>
        <strain evidence="5">WSP0</strain>
        <tissue evidence="5">Leaf</tissue>
    </source>
</reference>
<evidence type="ECO:0000313" key="6">
    <source>
        <dbReference type="Proteomes" id="UP000823749"/>
    </source>
</evidence>
<feature type="domain" description="DUF676" evidence="4">
    <location>
        <begin position="571"/>
        <end position="766"/>
    </location>
</feature>
<keyword evidence="3" id="KW-1133">Transmembrane helix</keyword>
<dbReference type="EMBL" id="JACTNZ010000001">
    <property type="protein sequence ID" value="KAG5566318.1"/>
    <property type="molecule type" value="Genomic_DNA"/>
</dbReference>
<dbReference type="AlphaFoldDB" id="A0AAV6LMC1"/>
<dbReference type="PANTHER" id="PTHR12482">
    <property type="entry name" value="LIPASE ROG1-RELATED-RELATED"/>
    <property type="match status" value="1"/>
</dbReference>
<organism evidence="5 6">
    <name type="scientific">Rhododendron griersonianum</name>
    <dbReference type="NCBI Taxonomy" id="479676"/>
    <lineage>
        <taxon>Eukaryota</taxon>
        <taxon>Viridiplantae</taxon>
        <taxon>Streptophyta</taxon>
        <taxon>Embryophyta</taxon>
        <taxon>Tracheophyta</taxon>
        <taxon>Spermatophyta</taxon>
        <taxon>Magnoliopsida</taxon>
        <taxon>eudicotyledons</taxon>
        <taxon>Gunneridae</taxon>
        <taxon>Pentapetalae</taxon>
        <taxon>asterids</taxon>
        <taxon>Ericales</taxon>
        <taxon>Ericaceae</taxon>
        <taxon>Ericoideae</taxon>
        <taxon>Rhodoreae</taxon>
        <taxon>Rhododendron</taxon>
    </lineage>
</organism>
<feature type="region of interest" description="Disordered" evidence="2">
    <location>
        <begin position="18"/>
        <end position="54"/>
    </location>
</feature>
<dbReference type="InterPro" id="IPR044294">
    <property type="entry name" value="Lipase-like"/>
</dbReference>
<keyword evidence="6" id="KW-1185">Reference proteome</keyword>
<dbReference type="Proteomes" id="UP000823749">
    <property type="component" value="Chromosome 1"/>
</dbReference>
<dbReference type="PANTHER" id="PTHR12482:SF5">
    <property type="entry name" value="DUF676 DOMAIN-CONTAINING PROTEIN"/>
    <property type="match status" value="1"/>
</dbReference>
<dbReference type="SUPFAM" id="SSF53474">
    <property type="entry name" value="alpha/beta-Hydrolases"/>
    <property type="match status" value="1"/>
</dbReference>
<keyword evidence="3" id="KW-0812">Transmembrane</keyword>
<feature type="transmembrane region" description="Helical" evidence="3">
    <location>
        <begin position="338"/>
        <end position="362"/>
    </location>
</feature>
<feature type="compositionally biased region" description="Low complexity" evidence="2">
    <location>
        <begin position="19"/>
        <end position="29"/>
    </location>
</feature>
<feature type="compositionally biased region" description="Pro residues" evidence="2">
    <location>
        <begin position="39"/>
        <end position="50"/>
    </location>
</feature>
<keyword evidence="3" id="KW-0472">Membrane</keyword>
<comment type="similarity">
    <text evidence="1">Belongs to the FAM135 family.</text>
</comment>
<evidence type="ECO:0000256" key="2">
    <source>
        <dbReference type="SAM" id="MobiDB-lite"/>
    </source>
</evidence>
<accession>A0AAV6LMC1</accession>
<protein>
    <recommendedName>
        <fullName evidence="4">DUF676 domain-containing protein</fullName>
    </recommendedName>
</protein>
<sequence length="848" mass="96300">MLLRRFKWIIGFNTNKNLSSSSPSSSSSSNHPKRLSNAPLPPRPPTPPPLPKRKLPMLDAVHEIAIYIHRFHNLDLFQQGWYQIKITMRWEDSENSSLGTPARVVQYVAPEVGADDVYGVWRIDDTDHSFSTQPFRIKYARQDVLLSVMIAFNLSLGKYEGLPASAVILKFELMYAPVLENESGLQTSLDACSTAVHEFRIPPKALLGLHSYCPVHFDAFHAVLVDITVHITLLKGNFHTASAKVPSVSSAIKQLADGNFDKPKQAMLVRALLTSRDILLEELQNLSKSINQIIDLSDFTSELDDSKLFGSSLRGVVETPRAVVSAEASTMRQMGSEVLISCCIVLIDACGILIFMWLWLIISIFTLEQKPNGSVDFRDHEFFRSLSKDELLNFFHLLGSQILYLWNTFLKFHRANETKILEFLRDAWANDRKAEWSIWMVYSKVDMPHQYISSGVDDSYRGAHGKAAVLRKLTEDPSQTAAVRAELHRRSIEQMRINNRSIQDLHIFGDPSRIPIVIVERVINAPLRSTSGNSYFTNPNEKDTPSLLTDIGSKAKNKSGPNTQQRGRVLKIVVFVHGFQGHHLDLRLVRNQWLLMDSKVDVLMSEVNEEKTSGDFREMGKRLAQEVTSFVKKKMDKASRSGSLRNIKLSFVGHSIGNVIIRTALTEEIMEPYLRYLYTYLSISGPHLGYLYSSNSLFNSGLWVLKKFKGTQCIHQLTYTDDPDLQNTFLYKLCKQKTLENFKNIILLSSPQDGYVPYHSARIEMCPAAAGDNSKKGKVFMEMLNNCLDQIRAPSSEHRLFMRCDVNFDISTQGRSLNTFIGRAAHIEFLESDVFARFIMWSFPELFR</sequence>
<name>A0AAV6LMC1_9ERIC</name>
<gene>
    <name evidence="5" type="ORF">RHGRI_002051</name>
</gene>